<evidence type="ECO:0008006" key="3">
    <source>
        <dbReference type="Google" id="ProtNLM"/>
    </source>
</evidence>
<keyword evidence="2" id="KW-1185">Reference proteome</keyword>
<organism evidence="1 2">
    <name type="scientific">Pseudonocardia charpentierae</name>
    <dbReference type="NCBI Taxonomy" id="3075545"/>
    <lineage>
        <taxon>Bacteria</taxon>
        <taxon>Bacillati</taxon>
        <taxon>Actinomycetota</taxon>
        <taxon>Actinomycetes</taxon>
        <taxon>Pseudonocardiales</taxon>
        <taxon>Pseudonocardiaceae</taxon>
        <taxon>Pseudonocardia</taxon>
    </lineage>
</organism>
<evidence type="ECO:0000313" key="1">
    <source>
        <dbReference type="EMBL" id="MDT0351884.1"/>
    </source>
</evidence>
<dbReference type="Proteomes" id="UP001183202">
    <property type="component" value="Unassembled WGS sequence"/>
</dbReference>
<comment type="caution">
    <text evidence="1">The sequence shown here is derived from an EMBL/GenBank/DDBJ whole genome shotgun (WGS) entry which is preliminary data.</text>
</comment>
<dbReference type="RefSeq" id="WP_311558373.1">
    <property type="nucleotide sequence ID" value="NZ_JAVREJ010000015.1"/>
</dbReference>
<reference evidence="2" key="1">
    <citation type="submission" date="2023-07" db="EMBL/GenBank/DDBJ databases">
        <title>30 novel species of actinomycetes from the DSMZ collection.</title>
        <authorList>
            <person name="Nouioui I."/>
        </authorList>
    </citation>
    <scope>NUCLEOTIDE SEQUENCE [LARGE SCALE GENOMIC DNA]</scope>
    <source>
        <strain evidence="2">DSM 45834</strain>
    </source>
</reference>
<sequence length="128" mass="13360">MTAAVNTDQYVSLARRGQEITTAAAESFAGAFKAYADAVIPQGPRPVDPQAATVAAFDLAERLLTAQRTFAVKAIALVKEAGDSVTAQASAAGETLKARTEQATERVIDFASETTRRTATTARNGVSV</sequence>
<protein>
    <recommendedName>
        <fullName evidence="3">Excreted virulence factor EspC, type VII ESX diderm</fullName>
    </recommendedName>
</protein>
<evidence type="ECO:0000313" key="2">
    <source>
        <dbReference type="Proteomes" id="UP001183202"/>
    </source>
</evidence>
<name>A0ABU2NF69_9PSEU</name>
<accession>A0ABU2NF69</accession>
<gene>
    <name evidence="1" type="ORF">RM445_20365</name>
</gene>
<dbReference type="EMBL" id="JAVREJ010000015">
    <property type="protein sequence ID" value="MDT0351884.1"/>
    <property type="molecule type" value="Genomic_DNA"/>
</dbReference>
<proteinExistence type="predicted"/>